<proteinExistence type="predicted"/>
<dbReference type="InterPro" id="IPR021952">
    <property type="entry name" value="Flpp3-like"/>
</dbReference>
<dbReference type="Proteomes" id="UP001216907">
    <property type="component" value="Unassembled WGS sequence"/>
</dbReference>
<feature type="chain" id="PRO_5046783089" evidence="2">
    <location>
        <begin position="30"/>
        <end position="174"/>
    </location>
</feature>
<accession>A0ABT6FDJ8</accession>
<name>A0ABT6FDJ8_9BACT</name>
<keyword evidence="2" id="KW-0732">Signal</keyword>
<sequence>MRRRAARRASLAGLVLVSAGCAITTPHVAVPEVGFAYSAGQGSQTFAAPPGVVGPAVVESLGDLGMKDVRPLRDGTVLRYEAVTSDDRSASVTIRSRGGAATAVARVGWFGDEPLSRAILQRVAVRLGERAPEPIPEEAPSKPSANPFFSRSAVPDSVMLRDQADAAYTDRVVP</sequence>
<evidence type="ECO:0000313" key="4">
    <source>
        <dbReference type="Proteomes" id="UP001216907"/>
    </source>
</evidence>
<keyword evidence="4" id="KW-1185">Reference proteome</keyword>
<dbReference type="Pfam" id="PF12092">
    <property type="entry name" value="DUF3568"/>
    <property type="match status" value="1"/>
</dbReference>
<dbReference type="EMBL" id="JARRAG010000002">
    <property type="protein sequence ID" value="MDG3005640.1"/>
    <property type="molecule type" value="Genomic_DNA"/>
</dbReference>
<evidence type="ECO:0000256" key="2">
    <source>
        <dbReference type="SAM" id="SignalP"/>
    </source>
</evidence>
<evidence type="ECO:0000256" key="1">
    <source>
        <dbReference type="SAM" id="MobiDB-lite"/>
    </source>
</evidence>
<protein>
    <submittedName>
        <fullName evidence="3">DUF3568 family protein</fullName>
    </submittedName>
</protein>
<reference evidence="3 4" key="1">
    <citation type="submission" date="2023-03" db="EMBL/GenBank/DDBJ databases">
        <title>Paludisphaera mucosa sp. nov. a novel planctomycete from northern fen.</title>
        <authorList>
            <person name="Ivanova A."/>
        </authorList>
    </citation>
    <scope>NUCLEOTIDE SEQUENCE [LARGE SCALE GENOMIC DNA]</scope>
    <source>
        <strain evidence="3 4">Pla2</strain>
    </source>
</reference>
<dbReference type="RefSeq" id="WP_277861971.1">
    <property type="nucleotide sequence ID" value="NZ_JARRAG010000002.1"/>
</dbReference>
<comment type="caution">
    <text evidence="3">The sequence shown here is derived from an EMBL/GenBank/DDBJ whole genome shotgun (WGS) entry which is preliminary data.</text>
</comment>
<organism evidence="3 4">
    <name type="scientific">Paludisphaera mucosa</name>
    <dbReference type="NCBI Taxonomy" id="3030827"/>
    <lineage>
        <taxon>Bacteria</taxon>
        <taxon>Pseudomonadati</taxon>
        <taxon>Planctomycetota</taxon>
        <taxon>Planctomycetia</taxon>
        <taxon>Isosphaerales</taxon>
        <taxon>Isosphaeraceae</taxon>
        <taxon>Paludisphaera</taxon>
    </lineage>
</organism>
<evidence type="ECO:0000313" key="3">
    <source>
        <dbReference type="EMBL" id="MDG3005640.1"/>
    </source>
</evidence>
<gene>
    <name evidence="3" type="ORF">PZE19_17775</name>
</gene>
<feature type="signal peptide" evidence="2">
    <location>
        <begin position="1"/>
        <end position="29"/>
    </location>
</feature>
<dbReference type="PROSITE" id="PS51257">
    <property type="entry name" value="PROKAR_LIPOPROTEIN"/>
    <property type="match status" value="1"/>
</dbReference>
<feature type="region of interest" description="Disordered" evidence="1">
    <location>
        <begin position="131"/>
        <end position="152"/>
    </location>
</feature>